<feature type="compositionally biased region" description="Basic and acidic residues" evidence="1">
    <location>
        <begin position="72"/>
        <end position="86"/>
    </location>
</feature>
<evidence type="ECO:0000256" key="1">
    <source>
        <dbReference type="SAM" id="MobiDB-lite"/>
    </source>
</evidence>
<name>A0A8S9NTY6_BRACR</name>
<organism evidence="2 3">
    <name type="scientific">Brassica cretica</name>
    <name type="common">Mustard</name>
    <dbReference type="NCBI Taxonomy" id="69181"/>
    <lineage>
        <taxon>Eukaryota</taxon>
        <taxon>Viridiplantae</taxon>
        <taxon>Streptophyta</taxon>
        <taxon>Embryophyta</taxon>
        <taxon>Tracheophyta</taxon>
        <taxon>Spermatophyta</taxon>
        <taxon>Magnoliopsida</taxon>
        <taxon>eudicotyledons</taxon>
        <taxon>Gunneridae</taxon>
        <taxon>Pentapetalae</taxon>
        <taxon>rosids</taxon>
        <taxon>malvids</taxon>
        <taxon>Brassicales</taxon>
        <taxon>Brassicaceae</taxon>
        <taxon>Brassiceae</taxon>
        <taxon>Brassica</taxon>
    </lineage>
</organism>
<feature type="compositionally biased region" description="Basic and acidic residues" evidence="1">
    <location>
        <begin position="187"/>
        <end position="203"/>
    </location>
</feature>
<evidence type="ECO:0008006" key="4">
    <source>
        <dbReference type="Google" id="ProtNLM"/>
    </source>
</evidence>
<sequence>MFRLHFAYMSPYQILEYHMKFLETFGCIWSSKEVFKVIIGRAAHESDQSGATPSSRSDLPIRATGKGRSRFHHPETRERVRSDLSQRHSEVAPEAWSDLSERRAENWSDNTYLLFNKQSLSRLATAIGKPVSLALETERKENFEVAKMWVRVNLLSDLPKRIVSGFSNGREVDIRVSLLIPSDLKTDNLKQKGDRDAETKLSESMDIPESDNGRAPSVTVMHSDQASDRQSARIDTYQDSSPFFLVSNRKSGRKVTRH</sequence>
<dbReference type="Proteomes" id="UP000712600">
    <property type="component" value="Unassembled WGS sequence"/>
</dbReference>
<evidence type="ECO:0000313" key="3">
    <source>
        <dbReference type="Proteomes" id="UP000712600"/>
    </source>
</evidence>
<proteinExistence type="predicted"/>
<dbReference type="EMBL" id="QGKX02001521">
    <property type="protein sequence ID" value="KAF3508474.1"/>
    <property type="molecule type" value="Genomic_DNA"/>
</dbReference>
<evidence type="ECO:0000313" key="2">
    <source>
        <dbReference type="EMBL" id="KAF3508474.1"/>
    </source>
</evidence>
<feature type="region of interest" description="Disordered" evidence="1">
    <location>
        <begin position="46"/>
        <end position="86"/>
    </location>
</feature>
<gene>
    <name evidence="2" type="ORF">F2Q69_00005070</name>
</gene>
<reference evidence="2" key="1">
    <citation type="submission" date="2019-12" db="EMBL/GenBank/DDBJ databases">
        <title>Genome sequencing and annotation of Brassica cretica.</title>
        <authorList>
            <person name="Studholme D.J."/>
            <person name="Sarris P."/>
        </authorList>
    </citation>
    <scope>NUCLEOTIDE SEQUENCE</scope>
    <source>
        <strain evidence="2">PFS-109/04</strain>
        <tissue evidence="2">Leaf</tissue>
    </source>
</reference>
<feature type="compositionally biased region" description="Polar residues" evidence="1">
    <location>
        <begin position="48"/>
        <end position="57"/>
    </location>
</feature>
<accession>A0A8S9NTY6</accession>
<dbReference type="AlphaFoldDB" id="A0A8S9NTY6"/>
<comment type="caution">
    <text evidence="2">The sequence shown here is derived from an EMBL/GenBank/DDBJ whole genome shotgun (WGS) entry which is preliminary data.</text>
</comment>
<feature type="region of interest" description="Disordered" evidence="1">
    <location>
        <begin position="187"/>
        <end position="235"/>
    </location>
</feature>
<protein>
    <recommendedName>
        <fullName evidence="4">DUF4283 domain-containing protein</fullName>
    </recommendedName>
</protein>